<protein>
    <submittedName>
        <fullName evidence="1">Uncharacterized protein</fullName>
    </submittedName>
</protein>
<dbReference type="AlphaFoldDB" id="A0A450S8S8"/>
<gene>
    <name evidence="1" type="ORF">BECKDK2373C_GA0170839_102130</name>
</gene>
<name>A0A450S8S8_9GAMM</name>
<reference evidence="1" key="1">
    <citation type="submission" date="2019-02" db="EMBL/GenBank/DDBJ databases">
        <authorList>
            <person name="Gruber-Vodicka R. H."/>
            <person name="Seah K. B. B."/>
        </authorList>
    </citation>
    <scope>NUCLEOTIDE SEQUENCE</scope>
    <source>
        <strain evidence="1">BECK_DK161</strain>
    </source>
</reference>
<accession>A0A450S8S8</accession>
<proteinExistence type="predicted"/>
<evidence type="ECO:0000313" key="1">
    <source>
        <dbReference type="EMBL" id="VFJ48339.1"/>
    </source>
</evidence>
<organism evidence="1">
    <name type="scientific">Candidatus Kentrum sp. DK</name>
    <dbReference type="NCBI Taxonomy" id="2126562"/>
    <lineage>
        <taxon>Bacteria</taxon>
        <taxon>Pseudomonadati</taxon>
        <taxon>Pseudomonadota</taxon>
        <taxon>Gammaproteobacteria</taxon>
        <taxon>Candidatus Kentrum</taxon>
    </lineage>
</organism>
<sequence length="80" mass="9188">MPYARQLRIGCKSGKSVPVFRKFSLNTPVFASNLRKNAHDFPLFRYDSHKSDRLLVPRSILFCEFQSSLGASRQGVARRE</sequence>
<dbReference type="EMBL" id="CAADEY010000021">
    <property type="protein sequence ID" value="VFJ48339.1"/>
    <property type="molecule type" value="Genomic_DNA"/>
</dbReference>